<evidence type="ECO:0000256" key="1">
    <source>
        <dbReference type="SAM" id="MobiDB-lite"/>
    </source>
</evidence>
<dbReference type="Proteomes" id="UP001328107">
    <property type="component" value="Unassembled WGS sequence"/>
</dbReference>
<proteinExistence type="predicted"/>
<gene>
    <name evidence="2" type="ORF">PMAYCL1PPCAC_23434</name>
</gene>
<keyword evidence="3" id="KW-1185">Reference proteome</keyword>
<dbReference type="EMBL" id="BTRK01000005">
    <property type="protein sequence ID" value="GMR53239.1"/>
    <property type="molecule type" value="Genomic_DNA"/>
</dbReference>
<accession>A0AAN5CYX9</accession>
<evidence type="ECO:0000313" key="2">
    <source>
        <dbReference type="EMBL" id="GMR53239.1"/>
    </source>
</evidence>
<dbReference type="AlphaFoldDB" id="A0AAN5CYX9"/>
<organism evidence="2 3">
    <name type="scientific">Pristionchus mayeri</name>
    <dbReference type="NCBI Taxonomy" id="1317129"/>
    <lineage>
        <taxon>Eukaryota</taxon>
        <taxon>Metazoa</taxon>
        <taxon>Ecdysozoa</taxon>
        <taxon>Nematoda</taxon>
        <taxon>Chromadorea</taxon>
        <taxon>Rhabditida</taxon>
        <taxon>Rhabditina</taxon>
        <taxon>Diplogasteromorpha</taxon>
        <taxon>Diplogasteroidea</taxon>
        <taxon>Neodiplogasteridae</taxon>
        <taxon>Pristionchus</taxon>
    </lineage>
</organism>
<sequence>MSPRKEKKQSGKGKNVGMKKETEEYTTHKILGHSHDSPTKEGKELRKLGVVLHDNFLVDKSLRLKVEWKGYHHPEQYTDEPVKNLFYNYNSRLHMMQYLKAEYLKKEDTNQREVKTEEENNDDWTKFRDDFQLKYISAVEDIVPLAAQFTGKDKKEVKVRVESLRSSFHSKVVNGKNFKRKYVVTWDDNMMFAWIPTKDYQEIYPHEVPLPFTPHSKLLFPENLRTLKHSRQESRELQD</sequence>
<reference evidence="3" key="1">
    <citation type="submission" date="2022-10" db="EMBL/GenBank/DDBJ databases">
        <title>Genome assembly of Pristionchus species.</title>
        <authorList>
            <person name="Yoshida K."/>
            <person name="Sommer R.J."/>
        </authorList>
    </citation>
    <scope>NUCLEOTIDE SEQUENCE [LARGE SCALE GENOMIC DNA]</scope>
    <source>
        <strain evidence="3">RS5460</strain>
    </source>
</reference>
<protein>
    <recommendedName>
        <fullName evidence="4">Chromo domain-containing protein</fullName>
    </recommendedName>
</protein>
<evidence type="ECO:0000313" key="3">
    <source>
        <dbReference type="Proteomes" id="UP001328107"/>
    </source>
</evidence>
<evidence type="ECO:0008006" key="4">
    <source>
        <dbReference type="Google" id="ProtNLM"/>
    </source>
</evidence>
<feature type="compositionally biased region" description="Basic and acidic residues" evidence="1">
    <location>
        <begin position="18"/>
        <end position="41"/>
    </location>
</feature>
<comment type="caution">
    <text evidence="2">The sequence shown here is derived from an EMBL/GenBank/DDBJ whole genome shotgun (WGS) entry which is preliminary data.</text>
</comment>
<name>A0AAN5CYX9_9BILA</name>
<feature type="compositionally biased region" description="Basic residues" evidence="1">
    <location>
        <begin position="1"/>
        <end position="11"/>
    </location>
</feature>
<feature type="region of interest" description="Disordered" evidence="1">
    <location>
        <begin position="1"/>
        <end position="41"/>
    </location>
</feature>